<keyword evidence="1" id="KW-0472">Membrane</keyword>
<keyword evidence="1" id="KW-0812">Transmembrane</keyword>
<keyword evidence="1" id="KW-1133">Transmembrane helix</keyword>
<keyword evidence="3" id="KW-1185">Reference proteome</keyword>
<dbReference type="RefSeq" id="WP_142602244.1">
    <property type="nucleotide sequence ID" value="NZ_FXSZ01000003.1"/>
</dbReference>
<reference evidence="2 3" key="1">
    <citation type="submission" date="2017-05" db="EMBL/GenBank/DDBJ databases">
        <authorList>
            <person name="Varghese N."/>
            <person name="Submissions S."/>
        </authorList>
    </citation>
    <scope>NUCLEOTIDE SEQUENCE [LARGE SCALE GENOMIC DNA]</scope>
    <source>
        <strain evidence="2 3">DSM 21342</strain>
    </source>
</reference>
<name>A0A521BY01_9SPHI</name>
<dbReference type="Proteomes" id="UP000315971">
    <property type="component" value="Unassembled WGS sequence"/>
</dbReference>
<feature type="transmembrane region" description="Helical" evidence="1">
    <location>
        <begin position="47"/>
        <end position="67"/>
    </location>
</feature>
<evidence type="ECO:0000313" key="2">
    <source>
        <dbReference type="EMBL" id="SMO52057.1"/>
    </source>
</evidence>
<gene>
    <name evidence="2" type="ORF">SAMN06265350_10322</name>
</gene>
<dbReference type="AlphaFoldDB" id="A0A521BY01"/>
<sequence length="123" mass="14125">MIDDRKKLTDMVNDVKEYMNIKFNIVKLTMVENIATLLANLITQGSVVLFLLLFFLFGSIALGFYLSTLVHSFALGFLMVAGIYLLFAIIIMVSKEEYIEKPLVNKFIQNFLKEADDDKFKQN</sequence>
<organism evidence="2 3">
    <name type="scientific">Solitalea koreensis</name>
    <dbReference type="NCBI Taxonomy" id="543615"/>
    <lineage>
        <taxon>Bacteria</taxon>
        <taxon>Pseudomonadati</taxon>
        <taxon>Bacteroidota</taxon>
        <taxon>Sphingobacteriia</taxon>
        <taxon>Sphingobacteriales</taxon>
        <taxon>Sphingobacteriaceae</taxon>
        <taxon>Solitalea</taxon>
    </lineage>
</organism>
<evidence type="ECO:0000313" key="3">
    <source>
        <dbReference type="Proteomes" id="UP000315971"/>
    </source>
</evidence>
<accession>A0A521BY01</accession>
<dbReference type="EMBL" id="FXSZ01000003">
    <property type="protein sequence ID" value="SMO52057.1"/>
    <property type="molecule type" value="Genomic_DNA"/>
</dbReference>
<feature type="transmembrane region" description="Helical" evidence="1">
    <location>
        <begin position="73"/>
        <end position="93"/>
    </location>
</feature>
<evidence type="ECO:0000256" key="1">
    <source>
        <dbReference type="SAM" id="Phobius"/>
    </source>
</evidence>
<proteinExistence type="predicted"/>
<protein>
    <submittedName>
        <fullName evidence="2">Holin-X, holin superfamily III</fullName>
    </submittedName>
</protein>
<dbReference type="OrthoDB" id="675470at2"/>